<dbReference type="InterPro" id="IPR002563">
    <property type="entry name" value="Flavin_Rdtase-like_dom"/>
</dbReference>
<evidence type="ECO:0000313" key="4">
    <source>
        <dbReference type="Proteomes" id="UP000644660"/>
    </source>
</evidence>
<proteinExistence type="predicted"/>
<protein>
    <recommendedName>
        <fullName evidence="2">Flavin reductase like domain-containing protein</fullName>
    </recommendedName>
</protein>
<comment type="caution">
    <text evidence="3">The sequence shown here is derived from an EMBL/GenBank/DDBJ whole genome shotgun (WGS) entry which is preliminary data.</text>
</comment>
<dbReference type="InterPro" id="IPR012349">
    <property type="entry name" value="Split_barrel_FMN-bd"/>
</dbReference>
<accession>A0A8H2ZF31</accession>
<keyword evidence="4" id="KW-1185">Reference proteome</keyword>
<dbReference type="Pfam" id="PF01613">
    <property type="entry name" value="Flavin_Reduct"/>
    <property type="match status" value="1"/>
</dbReference>
<feature type="domain" description="Flavin reductase like" evidence="2">
    <location>
        <begin position="14"/>
        <end position="183"/>
    </location>
</feature>
<gene>
    <name evidence="3" type="ORF">KABA2_01S01188</name>
</gene>
<dbReference type="SUPFAM" id="SSF50475">
    <property type="entry name" value="FMN-binding split barrel"/>
    <property type="match status" value="1"/>
</dbReference>
<evidence type="ECO:0000313" key="3">
    <source>
        <dbReference type="EMBL" id="CAB4251890.1"/>
    </source>
</evidence>
<dbReference type="OrthoDB" id="2015405at2759"/>
<dbReference type="RefSeq" id="XP_041403929.1">
    <property type="nucleotide sequence ID" value="XM_041547995.1"/>
</dbReference>
<evidence type="ECO:0000259" key="2">
    <source>
        <dbReference type="SMART" id="SM00903"/>
    </source>
</evidence>
<dbReference type="Gene3D" id="2.30.110.10">
    <property type="entry name" value="Electron Transport, Fmn-binding Protein, Chain A"/>
    <property type="match status" value="1"/>
</dbReference>
<dbReference type="GO" id="GO:0010181">
    <property type="term" value="F:FMN binding"/>
    <property type="evidence" value="ECO:0007669"/>
    <property type="project" value="InterPro"/>
</dbReference>
<organism evidence="3 4">
    <name type="scientific">Maudiozyma barnettii</name>
    <dbReference type="NCBI Taxonomy" id="61262"/>
    <lineage>
        <taxon>Eukaryota</taxon>
        <taxon>Fungi</taxon>
        <taxon>Dikarya</taxon>
        <taxon>Ascomycota</taxon>
        <taxon>Saccharomycotina</taxon>
        <taxon>Saccharomycetes</taxon>
        <taxon>Saccharomycetales</taxon>
        <taxon>Saccharomycetaceae</taxon>
        <taxon>Maudiozyma</taxon>
    </lineage>
</organism>
<dbReference type="PANTHER" id="PTHR30466:SF1">
    <property type="entry name" value="FMN REDUCTASE (NADH) RUTF"/>
    <property type="match status" value="1"/>
</dbReference>
<name>A0A8H2ZF31_9SACH</name>
<dbReference type="SMART" id="SM00903">
    <property type="entry name" value="Flavin_Reduct"/>
    <property type="match status" value="1"/>
</dbReference>
<evidence type="ECO:0000256" key="1">
    <source>
        <dbReference type="ARBA" id="ARBA00023002"/>
    </source>
</evidence>
<dbReference type="EMBL" id="CAEFZW010000001">
    <property type="protein sequence ID" value="CAB4251890.1"/>
    <property type="molecule type" value="Genomic_DNA"/>
</dbReference>
<dbReference type="PANTHER" id="PTHR30466">
    <property type="entry name" value="FLAVIN REDUCTASE"/>
    <property type="match status" value="1"/>
</dbReference>
<reference evidence="3 4" key="1">
    <citation type="submission" date="2020-05" db="EMBL/GenBank/DDBJ databases">
        <authorList>
            <person name="Casaregola S."/>
            <person name="Devillers H."/>
            <person name="Grondin C."/>
        </authorList>
    </citation>
    <scope>NUCLEOTIDE SEQUENCE [LARGE SCALE GENOMIC DNA]</scope>
    <source>
        <strain evidence="3 4">CLIB 1767</strain>
    </source>
</reference>
<dbReference type="GO" id="GO:0042602">
    <property type="term" value="F:riboflavin reductase (NADPH) activity"/>
    <property type="evidence" value="ECO:0007669"/>
    <property type="project" value="TreeGrafter"/>
</dbReference>
<dbReference type="InterPro" id="IPR050268">
    <property type="entry name" value="NADH-dep_flavin_reductase"/>
</dbReference>
<sequence length="188" mass="21217">MGSNLMKTYFKQSMQRLCFPTTIITTSSYADMIPKDFHGLTVSSMTSLSVNPSPLLQFNVQIPSLSSKNLHLHDIFAVHQLKPEFSSVELVRRFSKGIKHGGTEPFVELKETIDFSIYRNAIYDSDKSVLPILKNVERVLICKKKESFPVADHEVWVGEVIDCIVNDNTITGGLLHSNGEFYMMGEKI</sequence>
<dbReference type="Proteomes" id="UP000644660">
    <property type="component" value="Unassembled WGS sequence"/>
</dbReference>
<keyword evidence="1" id="KW-0560">Oxidoreductase</keyword>
<dbReference type="GeneID" id="64855002"/>
<dbReference type="AlphaFoldDB" id="A0A8H2ZF31"/>